<protein>
    <submittedName>
        <fullName evidence="2">Uncharacterized protein</fullName>
    </submittedName>
</protein>
<keyword evidence="1" id="KW-0472">Membrane</keyword>
<keyword evidence="3" id="KW-1185">Reference proteome</keyword>
<evidence type="ECO:0000313" key="3">
    <source>
        <dbReference type="Proteomes" id="UP001376459"/>
    </source>
</evidence>
<name>A0ABU8UF74_9ACTN</name>
<feature type="transmembrane region" description="Helical" evidence="1">
    <location>
        <begin position="35"/>
        <end position="61"/>
    </location>
</feature>
<dbReference type="EMBL" id="JBBKAK010000001">
    <property type="protein sequence ID" value="MEJ8667565.1"/>
    <property type="molecule type" value="Genomic_DNA"/>
</dbReference>
<comment type="caution">
    <text evidence="2">The sequence shown here is derived from an EMBL/GenBank/DDBJ whole genome shotgun (WGS) entry which is preliminary data.</text>
</comment>
<keyword evidence="1" id="KW-0812">Transmembrane</keyword>
<dbReference type="Proteomes" id="UP001376459">
    <property type="component" value="Unassembled WGS sequence"/>
</dbReference>
<keyword evidence="1" id="KW-1133">Transmembrane helix</keyword>
<evidence type="ECO:0000313" key="2">
    <source>
        <dbReference type="EMBL" id="MEJ8667565.1"/>
    </source>
</evidence>
<organism evidence="2 3">
    <name type="scientific">Streptomyces machairae</name>
    <dbReference type="NCBI Taxonomy" id="3134109"/>
    <lineage>
        <taxon>Bacteria</taxon>
        <taxon>Bacillati</taxon>
        <taxon>Actinomycetota</taxon>
        <taxon>Actinomycetes</taxon>
        <taxon>Kitasatosporales</taxon>
        <taxon>Streptomycetaceae</taxon>
        <taxon>Streptomyces</taxon>
    </lineage>
</organism>
<proteinExistence type="predicted"/>
<evidence type="ECO:0000256" key="1">
    <source>
        <dbReference type="SAM" id="Phobius"/>
    </source>
</evidence>
<reference evidence="2 3" key="1">
    <citation type="submission" date="2024-03" db="EMBL/GenBank/DDBJ databases">
        <title>Novel Streptomyces species of biotechnological and ecological value are a feature of Machair soil.</title>
        <authorList>
            <person name="Prole J.R."/>
            <person name="Goodfellow M."/>
            <person name="Allenby N."/>
            <person name="Ward A.C."/>
        </authorList>
    </citation>
    <scope>NUCLEOTIDE SEQUENCE [LARGE SCALE GENOMIC DNA]</scope>
    <source>
        <strain evidence="2 3">MS1.AVA.1</strain>
    </source>
</reference>
<accession>A0ABU8UF74</accession>
<sequence length="71" mass="7375">MIALILLAVVVLPLVAGRALDKVRGEDFAGIVRTTLASIVTLVLACVAMRVVPAGIVPEVFHAGLRALRSA</sequence>
<gene>
    <name evidence="2" type="ORF">WKI71_00395</name>
</gene>